<dbReference type="InterPro" id="IPR029058">
    <property type="entry name" value="AB_hydrolase_fold"/>
</dbReference>
<dbReference type="Gene3D" id="3.40.50.1820">
    <property type="entry name" value="alpha/beta hydrolase"/>
    <property type="match status" value="1"/>
</dbReference>
<dbReference type="EMBL" id="JAOUSF010000001">
    <property type="protein sequence ID" value="MCU9612411.1"/>
    <property type="molecule type" value="Genomic_DNA"/>
</dbReference>
<dbReference type="GO" id="GO:0016787">
    <property type="term" value="F:hydrolase activity"/>
    <property type="evidence" value="ECO:0007669"/>
    <property type="project" value="UniProtKB-KW"/>
</dbReference>
<dbReference type="RefSeq" id="WP_263071551.1">
    <property type="nucleotide sequence ID" value="NZ_JAOUSF010000001.1"/>
</dbReference>
<keyword evidence="2" id="KW-1185">Reference proteome</keyword>
<dbReference type="Pfam" id="PF00756">
    <property type="entry name" value="Esterase"/>
    <property type="match status" value="1"/>
</dbReference>
<dbReference type="PANTHER" id="PTHR48098:SF3">
    <property type="entry name" value="IRON(III) ENTEROBACTIN ESTERASE"/>
    <property type="match status" value="1"/>
</dbReference>
<evidence type="ECO:0000313" key="2">
    <source>
        <dbReference type="Proteomes" id="UP001209318"/>
    </source>
</evidence>
<dbReference type="AlphaFoldDB" id="A0AAE3IS50"/>
<evidence type="ECO:0000313" key="1">
    <source>
        <dbReference type="EMBL" id="MCU9612411.1"/>
    </source>
</evidence>
<reference evidence="1" key="1">
    <citation type="submission" date="2022-10" db="EMBL/GenBank/DDBJ databases">
        <title>Description of Fervidibacillus gen. nov. in the family Fervidibacillaceae fam. nov. with two species, Fervidibacillus albus sp. nov., and Fervidibacillus halotolerans sp. nov., isolated from tidal flat sediments.</title>
        <authorList>
            <person name="Kwon K.K."/>
            <person name="Yang S.-H."/>
        </authorList>
    </citation>
    <scope>NUCLEOTIDE SEQUENCE</scope>
    <source>
        <strain evidence="1">JCM 19140</strain>
    </source>
</reference>
<proteinExistence type="predicted"/>
<dbReference type="InterPro" id="IPR050583">
    <property type="entry name" value="Mycobacterial_A85_antigen"/>
</dbReference>
<keyword evidence="1" id="KW-0378">Hydrolase</keyword>
<dbReference type="Proteomes" id="UP001209318">
    <property type="component" value="Unassembled WGS sequence"/>
</dbReference>
<dbReference type="PANTHER" id="PTHR48098">
    <property type="entry name" value="ENTEROCHELIN ESTERASE-RELATED"/>
    <property type="match status" value="1"/>
</dbReference>
<accession>A0AAE3IS50</accession>
<gene>
    <name evidence="1" type="ORF">OEV98_02395</name>
</gene>
<dbReference type="InterPro" id="IPR000801">
    <property type="entry name" value="Esterase-like"/>
</dbReference>
<sequence length="241" mass="27985">MEKGKTTDLSFYSNELQEQVQILVYTPPQFTPLNKYAYCIAQDGKDYFQLGRIARTIDELLYNGEIEPILFFGIPYQNVADRRKKYHPLGSMQKQYMRFLVYELIPFIEERFPVLHMGQSRALAGDSLAATISLLTALEYPHTFGKIMLHSPYVDENVINAVNHFSNGDLLTAYHVIGKEETFVKMTNGETADFLTPNRTLSKSLTNNIADYFYDEFDGNHTWKYWQKDIKRALTFLFPNE</sequence>
<organism evidence="1 2">
    <name type="scientific">Perspicuibacillus lycopersici</name>
    <dbReference type="NCBI Taxonomy" id="1325689"/>
    <lineage>
        <taxon>Bacteria</taxon>
        <taxon>Bacillati</taxon>
        <taxon>Bacillota</taxon>
        <taxon>Bacilli</taxon>
        <taxon>Bacillales</taxon>
        <taxon>Bacillaceae</taxon>
        <taxon>Perspicuibacillus</taxon>
    </lineage>
</organism>
<comment type="caution">
    <text evidence="1">The sequence shown here is derived from an EMBL/GenBank/DDBJ whole genome shotgun (WGS) entry which is preliminary data.</text>
</comment>
<dbReference type="SUPFAM" id="SSF53474">
    <property type="entry name" value="alpha/beta-Hydrolases"/>
    <property type="match status" value="1"/>
</dbReference>
<protein>
    <submittedName>
        <fullName evidence="1">Alpha/beta hydrolase-fold protein</fullName>
    </submittedName>
</protein>
<name>A0AAE3IS50_9BACI</name>